<organism evidence="1 2">
    <name type="scientific">Cladophialophora psammophila CBS 110553</name>
    <dbReference type="NCBI Taxonomy" id="1182543"/>
    <lineage>
        <taxon>Eukaryota</taxon>
        <taxon>Fungi</taxon>
        <taxon>Dikarya</taxon>
        <taxon>Ascomycota</taxon>
        <taxon>Pezizomycotina</taxon>
        <taxon>Eurotiomycetes</taxon>
        <taxon>Chaetothyriomycetidae</taxon>
        <taxon>Chaetothyriales</taxon>
        <taxon>Herpotrichiellaceae</taxon>
        <taxon>Cladophialophora</taxon>
    </lineage>
</organism>
<sequence>MATETQDHVPNTISGEEDLHKFAHVIAAAFSNDALNRYLFLGRESQPDHPKLEHFDHRVQYWLPHIKTRFEGGGILIQTYDWAGVALWLPPGVEKPVNNASPISEGAAEYRQKFDALKKKYLGDRTYWYLNLIARAPTRLEKGMVRSTWDAYAGWECAIRNLVDPFLKKAREQNIPVWLEATNQHAREVYSHLGFRTVEQVRIGEGIVNADGWAQPNGEGVLTYGMVAGL</sequence>
<dbReference type="HOGENOM" id="CLU_069195_0_0_1"/>
<dbReference type="AlphaFoldDB" id="W9WF44"/>
<dbReference type="InterPro" id="IPR052523">
    <property type="entry name" value="Trichothecene_AcTrans"/>
</dbReference>
<dbReference type="PANTHER" id="PTHR42791">
    <property type="entry name" value="GNAT FAMILY ACETYLTRANSFERASE"/>
    <property type="match status" value="1"/>
</dbReference>
<evidence type="ECO:0000313" key="1">
    <source>
        <dbReference type="EMBL" id="EXJ63615.1"/>
    </source>
</evidence>
<comment type="caution">
    <text evidence="1">The sequence shown here is derived from an EMBL/GenBank/DDBJ whole genome shotgun (WGS) entry which is preliminary data.</text>
</comment>
<dbReference type="eggNOG" id="ENOG502RYMB">
    <property type="taxonomic scope" value="Eukaryota"/>
</dbReference>
<dbReference type="GeneID" id="19196065"/>
<evidence type="ECO:0000313" key="2">
    <source>
        <dbReference type="Proteomes" id="UP000019471"/>
    </source>
</evidence>
<dbReference type="OrthoDB" id="410198at2759"/>
<accession>W9WF44</accession>
<name>W9WF44_9EURO</name>
<dbReference type="Proteomes" id="UP000019471">
    <property type="component" value="Unassembled WGS sequence"/>
</dbReference>
<keyword evidence="2" id="KW-1185">Reference proteome</keyword>
<dbReference type="RefSeq" id="XP_007750138.1">
    <property type="nucleotide sequence ID" value="XM_007751948.1"/>
</dbReference>
<protein>
    <recommendedName>
        <fullName evidence="3">N-acetyltransferase domain-containing protein</fullName>
    </recommendedName>
</protein>
<proteinExistence type="predicted"/>
<dbReference type="EMBL" id="AMGX01000025">
    <property type="protein sequence ID" value="EXJ63615.1"/>
    <property type="molecule type" value="Genomic_DNA"/>
</dbReference>
<evidence type="ECO:0008006" key="3">
    <source>
        <dbReference type="Google" id="ProtNLM"/>
    </source>
</evidence>
<reference evidence="1 2" key="1">
    <citation type="submission" date="2013-03" db="EMBL/GenBank/DDBJ databases">
        <title>The Genome Sequence of Cladophialophora psammophila CBS 110553.</title>
        <authorList>
            <consortium name="The Broad Institute Genomics Platform"/>
            <person name="Cuomo C."/>
            <person name="de Hoog S."/>
            <person name="Gorbushina A."/>
            <person name="Walker B."/>
            <person name="Young S.K."/>
            <person name="Zeng Q."/>
            <person name="Gargeya S."/>
            <person name="Fitzgerald M."/>
            <person name="Haas B."/>
            <person name="Abouelleil A."/>
            <person name="Allen A.W."/>
            <person name="Alvarado L."/>
            <person name="Arachchi H.M."/>
            <person name="Berlin A.M."/>
            <person name="Chapman S.B."/>
            <person name="Gainer-Dewar J."/>
            <person name="Goldberg J."/>
            <person name="Griggs A."/>
            <person name="Gujja S."/>
            <person name="Hansen M."/>
            <person name="Howarth C."/>
            <person name="Imamovic A."/>
            <person name="Ireland A."/>
            <person name="Larimer J."/>
            <person name="McCowan C."/>
            <person name="Murphy C."/>
            <person name="Pearson M."/>
            <person name="Poon T.W."/>
            <person name="Priest M."/>
            <person name="Roberts A."/>
            <person name="Saif S."/>
            <person name="Shea T."/>
            <person name="Sisk P."/>
            <person name="Sykes S."/>
            <person name="Wortman J."/>
            <person name="Nusbaum C."/>
            <person name="Birren B."/>
        </authorList>
    </citation>
    <scope>NUCLEOTIDE SEQUENCE [LARGE SCALE GENOMIC DNA]</scope>
    <source>
        <strain evidence="1 2">CBS 110553</strain>
    </source>
</reference>
<dbReference type="Gene3D" id="3.40.630.30">
    <property type="match status" value="1"/>
</dbReference>
<dbReference type="PANTHER" id="PTHR42791:SF1">
    <property type="entry name" value="N-ACETYLTRANSFERASE DOMAIN-CONTAINING PROTEIN"/>
    <property type="match status" value="1"/>
</dbReference>
<dbReference type="STRING" id="1182543.W9WF44"/>
<gene>
    <name evidence="1" type="ORF">A1O5_11376</name>
</gene>